<evidence type="ECO:0000259" key="4">
    <source>
        <dbReference type="Pfam" id="PF00881"/>
    </source>
</evidence>
<dbReference type="InterPro" id="IPR000415">
    <property type="entry name" value="Nitroreductase-like"/>
</dbReference>
<proteinExistence type="predicted"/>
<dbReference type="PANTHER" id="PTHR23026">
    <property type="entry name" value="NADPH NITROREDUCTASE"/>
    <property type="match status" value="1"/>
</dbReference>
<keyword evidence="1" id="KW-0285">Flavoprotein</keyword>
<sequence>MDILSAIKSRRSIRSYLPNPVPQEVINEILEVSLRAPSAVNNQPWEFTVVTGETLAKIKQDNVESFLTGAPTSDRSLYKGIYKQRQAELAMDIFALMEIKRDERDKRLEWSKRGFRFFDAPTAIIISADKTLRGSWAMFDIGAVAQTICLAAMNYGVATCIEDQGTAYHEVIREHTGIPESKEIIIGIALGYPDSDFPANTLITRRESLDNITTWLGY</sequence>
<dbReference type="PANTHER" id="PTHR23026:SF90">
    <property type="entry name" value="IODOTYROSINE DEIODINASE 1"/>
    <property type="match status" value="1"/>
</dbReference>
<reference evidence="5" key="1">
    <citation type="journal article" date="2015" name="Proc. Natl. Acad. Sci. U.S.A.">
        <title>Networks of energetic and metabolic interactions define dynamics in microbial communities.</title>
        <authorList>
            <person name="Embree M."/>
            <person name="Liu J.K."/>
            <person name="Al-Bassam M.M."/>
            <person name="Zengler K."/>
        </authorList>
    </citation>
    <scope>NUCLEOTIDE SEQUENCE</scope>
</reference>
<dbReference type="InterPro" id="IPR050627">
    <property type="entry name" value="Nitroreductase/BluB"/>
</dbReference>
<protein>
    <recommendedName>
        <fullName evidence="4">Nitroreductase domain-containing protein</fullName>
    </recommendedName>
</protein>
<dbReference type="GO" id="GO:0016491">
    <property type="term" value="F:oxidoreductase activity"/>
    <property type="evidence" value="ECO:0007669"/>
    <property type="project" value="UniProtKB-KW"/>
</dbReference>
<dbReference type="Gene3D" id="3.40.109.10">
    <property type="entry name" value="NADH Oxidase"/>
    <property type="match status" value="1"/>
</dbReference>
<name>A0A0W8E4G7_9ZZZZ</name>
<keyword evidence="3" id="KW-0560">Oxidoreductase</keyword>
<dbReference type="AlphaFoldDB" id="A0A0W8E4G7"/>
<dbReference type="InterPro" id="IPR029479">
    <property type="entry name" value="Nitroreductase"/>
</dbReference>
<organism evidence="5">
    <name type="scientific">hydrocarbon metagenome</name>
    <dbReference type="NCBI Taxonomy" id="938273"/>
    <lineage>
        <taxon>unclassified sequences</taxon>
        <taxon>metagenomes</taxon>
        <taxon>ecological metagenomes</taxon>
    </lineage>
</organism>
<evidence type="ECO:0000256" key="1">
    <source>
        <dbReference type="ARBA" id="ARBA00022630"/>
    </source>
</evidence>
<feature type="domain" description="Nitroreductase" evidence="4">
    <location>
        <begin position="7"/>
        <end position="192"/>
    </location>
</feature>
<accession>A0A0W8E4G7</accession>
<keyword evidence="2" id="KW-0288">FMN</keyword>
<dbReference type="Pfam" id="PF00881">
    <property type="entry name" value="Nitroreductase"/>
    <property type="match status" value="1"/>
</dbReference>
<dbReference type="EMBL" id="LNQE01001882">
    <property type="protein sequence ID" value="KUG03369.1"/>
    <property type="molecule type" value="Genomic_DNA"/>
</dbReference>
<dbReference type="SUPFAM" id="SSF55469">
    <property type="entry name" value="FMN-dependent nitroreductase-like"/>
    <property type="match status" value="1"/>
</dbReference>
<evidence type="ECO:0000256" key="2">
    <source>
        <dbReference type="ARBA" id="ARBA00022643"/>
    </source>
</evidence>
<dbReference type="CDD" id="cd02136">
    <property type="entry name" value="PnbA_NfnB-like"/>
    <property type="match status" value="1"/>
</dbReference>
<evidence type="ECO:0000256" key="3">
    <source>
        <dbReference type="ARBA" id="ARBA00023002"/>
    </source>
</evidence>
<comment type="caution">
    <text evidence="5">The sequence shown here is derived from an EMBL/GenBank/DDBJ whole genome shotgun (WGS) entry which is preliminary data.</text>
</comment>
<gene>
    <name evidence="5" type="ORF">ASZ90_019157</name>
</gene>
<evidence type="ECO:0000313" key="5">
    <source>
        <dbReference type="EMBL" id="KUG03369.1"/>
    </source>
</evidence>